<dbReference type="InterPro" id="IPR049550">
    <property type="entry name" value="RecD_N"/>
</dbReference>
<feature type="domain" description="RecBCD enzyme subunit RecD N-terminal" evidence="14">
    <location>
        <begin position="48"/>
        <end position="157"/>
    </location>
</feature>
<gene>
    <name evidence="11 15" type="primary">recD</name>
    <name evidence="15" type="ORF">C1H69_19385</name>
</gene>
<comment type="function">
    <text evidence="11">A helicase/nuclease that prepares dsDNA breaks (DSB) for recombinational DNA repair. Binds to DSBs and unwinds DNA via a highly rapid and processive ATP-dependent bidirectional helicase activity. Unwinds dsDNA until it encounters a Chi (crossover hotspot instigator) sequence from the 3' direction. Cuts ssDNA a few nucleotides 3' to the Chi site. The properties and activities of the enzyme are changed at Chi. The Chi-altered holoenzyme produces a long 3'-ssDNA overhang and facilitates RecA-binding to the ssDNA for homologous DNA recombination and repair. Holoenzyme degrades any linearized DNA that is unable to undergo homologous recombination. In the holoenzyme this subunit has ssDNA-dependent ATPase and 5'-3' helicase activity. When added to pre-assembled RecBC greatly stimulates nuclease activity and augments holoenzyme processivity. Negatively regulates the RecA-loading ability of RecBCD.</text>
</comment>
<name>A0A2N7TXL1_9GAMM</name>
<protein>
    <recommendedName>
        <fullName evidence="11">RecBCD enzyme subunit RecD</fullName>
        <ecNumber evidence="11">5.6.2.3</ecNumber>
    </recommendedName>
    <alternativeName>
        <fullName evidence="11">DNA 5'-3' helicase subunit RecD</fullName>
    </alternativeName>
    <alternativeName>
        <fullName evidence="11">Exonuclease V subunit RecD</fullName>
        <shortName evidence="11">ExoV subunit RecD</shortName>
    </alternativeName>
    <alternativeName>
        <fullName evidence="11">Helicase/nuclease RecBCD subunit RecD</fullName>
    </alternativeName>
</protein>
<evidence type="ECO:0000259" key="13">
    <source>
        <dbReference type="Pfam" id="PF13538"/>
    </source>
</evidence>
<dbReference type="Pfam" id="PF13245">
    <property type="entry name" value="AAA_19"/>
    <property type="match status" value="1"/>
</dbReference>
<evidence type="ECO:0000256" key="5">
    <source>
        <dbReference type="ARBA" id="ARBA00022806"/>
    </source>
</evidence>
<evidence type="ECO:0000256" key="12">
    <source>
        <dbReference type="SAM" id="MobiDB-lite"/>
    </source>
</evidence>
<dbReference type="GO" id="GO:0008854">
    <property type="term" value="F:exodeoxyribonuclease V activity"/>
    <property type="evidence" value="ECO:0007669"/>
    <property type="project" value="InterPro"/>
</dbReference>
<dbReference type="NCBIfam" id="TIGR01447">
    <property type="entry name" value="recD"/>
    <property type="match status" value="1"/>
</dbReference>
<dbReference type="GO" id="GO:0005524">
    <property type="term" value="F:ATP binding"/>
    <property type="evidence" value="ECO:0007669"/>
    <property type="project" value="UniProtKB-UniRule"/>
</dbReference>
<keyword evidence="4 11" id="KW-0378">Hydrolase</keyword>
<evidence type="ECO:0000256" key="1">
    <source>
        <dbReference type="ARBA" id="ARBA00022722"/>
    </source>
</evidence>
<organism evidence="15 16">
    <name type="scientific">Billgrantia endophytica</name>
    <dbReference type="NCBI Taxonomy" id="2033802"/>
    <lineage>
        <taxon>Bacteria</taxon>
        <taxon>Pseudomonadati</taxon>
        <taxon>Pseudomonadota</taxon>
        <taxon>Gammaproteobacteria</taxon>
        <taxon>Oceanospirillales</taxon>
        <taxon>Halomonadaceae</taxon>
        <taxon>Billgrantia</taxon>
    </lineage>
</organism>
<dbReference type="CDD" id="cd17933">
    <property type="entry name" value="DEXSc_RecD-like"/>
    <property type="match status" value="1"/>
</dbReference>
<keyword evidence="2 11" id="KW-0547">Nucleotide-binding</keyword>
<evidence type="ECO:0000256" key="9">
    <source>
        <dbReference type="ARBA" id="ARBA00023204"/>
    </source>
</evidence>
<reference evidence="15 16" key="1">
    <citation type="submission" date="2018-01" db="EMBL/GenBank/DDBJ databases">
        <title>Halomonas endophytica sp. nov., isolated from storage liquid in the stems of Populus euphratica.</title>
        <authorList>
            <person name="Chen C."/>
        </authorList>
    </citation>
    <scope>NUCLEOTIDE SEQUENCE [LARGE SCALE GENOMIC DNA]</scope>
    <source>
        <strain evidence="15 16">MC28</strain>
    </source>
</reference>
<keyword evidence="3 11" id="KW-0227">DNA damage</keyword>
<evidence type="ECO:0000256" key="7">
    <source>
        <dbReference type="ARBA" id="ARBA00022840"/>
    </source>
</evidence>
<dbReference type="OrthoDB" id="9803432at2"/>
<dbReference type="EC" id="5.6.2.3" evidence="11"/>
<keyword evidence="9 11" id="KW-0234">DNA repair</keyword>
<keyword evidence="8 11" id="KW-0238">DNA-binding</keyword>
<evidence type="ECO:0000256" key="11">
    <source>
        <dbReference type="HAMAP-Rule" id="MF_01487"/>
    </source>
</evidence>
<dbReference type="GO" id="GO:0003677">
    <property type="term" value="F:DNA binding"/>
    <property type="evidence" value="ECO:0007669"/>
    <property type="project" value="UniProtKB-UniRule"/>
</dbReference>
<evidence type="ECO:0000259" key="14">
    <source>
        <dbReference type="Pfam" id="PF21185"/>
    </source>
</evidence>
<feature type="binding site" evidence="11">
    <location>
        <begin position="329"/>
        <end position="336"/>
    </location>
    <ligand>
        <name>ATP</name>
        <dbReference type="ChEBI" id="CHEBI:30616"/>
    </ligand>
</feature>
<keyword evidence="1 11" id="KW-0540">Nuclease</keyword>
<dbReference type="InterPro" id="IPR041851">
    <property type="entry name" value="RecD_N_sf"/>
</dbReference>
<comment type="subunit">
    <text evidence="11">Heterotrimer of RecB, RecC and RecD. All subunits contribute to DNA-binding.</text>
</comment>
<keyword evidence="6 11" id="KW-0269">Exonuclease</keyword>
<dbReference type="GO" id="GO:0009338">
    <property type="term" value="C:exodeoxyribonuclease V complex"/>
    <property type="evidence" value="ECO:0007669"/>
    <property type="project" value="InterPro"/>
</dbReference>
<dbReference type="HAMAP" id="MF_01487">
    <property type="entry name" value="RecD"/>
    <property type="match status" value="1"/>
</dbReference>
<keyword evidence="5 11" id="KW-0347">Helicase</keyword>
<keyword evidence="10 11" id="KW-0413">Isomerase</keyword>
<dbReference type="InterPro" id="IPR006344">
    <property type="entry name" value="RecD"/>
</dbReference>
<comment type="caution">
    <text evidence="15">The sequence shown here is derived from an EMBL/GenBank/DDBJ whole genome shotgun (WGS) entry which is preliminary data.</text>
</comment>
<evidence type="ECO:0000256" key="2">
    <source>
        <dbReference type="ARBA" id="ARBA00022741"/>
    </source>
</evidence>
<feature type="region of interest" description="Disordered" evidence="12">
    <location>
        <begin position="1"/>
        <end position="30"/>
    </location>
</feature>
<accession>A0A2N7TXL1</accession>
<evidence type="ECO:0000313" key="16">
    <source>
        <dbReference type="Proteomes" id="UP000235803"/>
    </source>
</evidence>
<dbReference type="Gene3D" id="1.10.10.1020">
    <property type="entry name" value="RecBCD complex, subunit RecD, N-terminal domain"/>
    <property type="match status" value="1"/>
</dbReference>
<keyword evidence="7 11" id="KW-0067">ATP-binding</keyword>
<dbReference type="GO" id="GO:0000724">
    <property type="term" value="P:double-strand break repair via homologous recombination"/>
    <property type="evidence" value="ECO:0007669"/>
    <property type="project" value="UniProtKB-UniRule"/>
</dbReference>
<dbReference type="InterPro" id="IPR027785">
    <property type="entry name" value="UvrD-like_helicase_C"/>
</dbReference>
<comment type="miscellaneous">
    <text evidence="11">In the RecBCD complex, RecB has a slow 3'-5' helicase, an exonuclease activity and loads RecA onto ssDNA, RecD has a fast 5'-3' helicase activity, while RecC stimulates the ATPase and processivity of the RecB helicase and contributes to recognition of the Chi site.</text>
</comment>
<dbReference type="Proteomes" id="UP000235803">
    <property type="component" value="Unassembled WGS sequence"/>
</dbReference>
<feature type="domain" description="UvrD-like helicase C-terminal" evidence="13">
    <location>
        <begin position="772"/>
        <end position="819"/>
    </location>
</feature>
<comment type="similarity">
    <text evidence="11">Belongs to the RecD family.</text>
</comment>
<dbReference type="GO" id="GO:0017116">
    <property type="term" value="F:single-stranded DNA helicase activity"/>
    <property type="evidence" value="ECO:0007669"/>
    <property type="project" value="TreeGrafter"/>
</dbReference>
<dbReference type="PANTHER" id="PTHR43788">
    <property type="entry name" value="DNA2/NAM7 HELICASE FAMILY MEMBER"/>
    <property type="match status" value="1"/>
</dbReference>
<dbReference type="SUPFAM" id="SSF52540">
    <property type="entry name" value="P-loop containing nucleoside triphosphate hydrolases"/>
    <property type="match status" value="1"/>
</dbReference>
<proteinExistence type="inferred from homology"/>
<dbReference type="GO" id="GO:0043139">
    <property type="term" value="F:5'-3' DNA helicase activity"/>
    <property type="evidence" value="ECO:0007669"/>
    <property type="project" value="UniProtKB-UniRule"/>
</dbReference>
<evidence type="ECO:0000313" key="15">
    <source>
        <dbReference type="EMBL" id="PMR72899.1"/>
    </source>
</evidence>
<dbReference type="CDD" id="cd18809">
    <property type="entry name" value="SF1_C_RecD"/>
    <property type="match status" value="1"/>
</dbReference>
<sequence>MFEDLLGEASDTAPDSAPSAQDDAQPEARDEALSNVDSLIALLDRWVEHGWLRALDRALAVFLHREVGDASPLLLLAAALASHQLGRGHVCLDLAATLAAPDLALSLPPEGDDLSDPPPLPGDVLAGLDLVTWRAALDHPPLVADGRDDQPGNTPLVKFESPDSTRLYLRRYWQYEQDIRHHISARLDTSDAPCRRTALPHDGADRRPDNATDPADAPCGRTALPHDGTDRHPDNATDPANAPCGRTALPHDGADRRPDNATDTADAPCGRTALPHDGADRRPDNVTSTTTLAAALDSLFPAPPTGPGPDWQKAACALATRSRFAVITGGPGTGKTTTVVKLLALLQALAMGEGQRPLRIHLAAPTGKAAARLNESIADQVARLDLTGLSDAPETLRSAIPQQVTTLHRLLGSRPDTRHFRHHAGNPLPLDALVIDEASMVDIEMMAAVLTAMPPRARLVLLGDKDQLASVEAGAVLGDLCQRAEGGHYTPATCDWLESVIGTPIPEKHRDADGQPLDQAIAMLRVSHRFDAKSGIGQLAEAVNRPLGVGHDHKEKKRAVREIFGTDGKSRYADIARLALADADDTAFDRLVVNGNPAGFINNGEGRHDRRGELIAPPRGYAHYLEVMQAARPTQPFFGEGEARQPYDDWARQILAAHGHFQLLCALRKGPWGIEGLNPRIGRALRRASWLKASDLELEQGWFEGRPVLVTRNDYGLRLMNGDIGITLGVPEARSETEPPGRTLLRVAFPASDGSGDIKWVLPSRLQAVETVFAMTVHKSQGSEFTHTALLLPDAPNPILTRELVYTGITRARDWLTVVETGRGMLDEAVTREVVRVSGLIRQSVR</sequence>
<feature type="compositionally biased region" description="Low complexity" evidence="12">
    <location>
        <begin position="9"/>
        <end position="23"/>
    </location>
</feature>
<evidence type="ECO:0000256" key="6">
    <source>
        <dbReference type="ARBA" id="ARBA00022839"/>
    </source>
</evidence>
<dbReference type="Gene3D" id="3.40.50.300">
    <property type="entry name" value="P-loop containing nucleotide triphosphate hydrolases"/>
    <property type="match status" value="3"/>
</dbReference>
<keyword evidence="16" id="KW-1185">Reference proteome</keyword>
<dbReference type="EMBL" id="PNRF01000041">
    <property type="protein sequence ID" value="PMR72899.1"/>
    <property type="molecule type" value="Genomic_DNA"/>
</dbReference>
<dbReference type="InterPro" id="IPR027417">
    <property type="entry name" value="P-loop_NTPase"/>
</dbReference>
<dbReference type="GO" id="GO:0016887">
    <property type="term" value="F:ATP hydrolysis activity"/>
    <property type="evidence" value="ECO:0007669"/>
    <property type="project" value="RHEA"/>
</dbReference>
<comment type="catalytic activity">
    <reaction evidence="11">
        <text>ATP + H2O = ADP + phosphate + H(+)</text>
        <dbReference type="Rhea" id="RHEA:13065"/>
        <dbReference type="ChEBI" id="CHEBI:15377"/>
        <dbReference type="ChEBI" id="CHEBI:15378"/>
        <dbReference type="ChEBI" id="CHEBI:30616"/>
        <dbReference type="ChEBI" id="CHEBI:43474"/>
        <dbReference type="ChEBI" id="CHEBI:456216"/>
        <dbReference type="EC" id="5.6.2.3"/>
    </reaction>
</comment>
<evidence type="ECO:0000256" key="4">
    <source>
        <dbReference type="ARBA" id="ARBA00022801"/>
    </source>
</evidence>
<evidence type="ECO:0000256" key="3">
    <source>
        <dbReference type="ARBA" id="ARBA00022763"/>
    </source>
</evidence>
<dbReference type="PANTHER" id="PTHR43788:SF6">
    <property type="entry name" value="DNA HELICASE B"/>
    <property type="match status" value="1"/>
</dbReference>
<feature type="region of interest" description="Disordered" evidence="12">
    <location>
        <begin position="193"/>
        <end position="286"/>
    </location>
</feature>
<dbReference type="Pfam" id="PF13538">
    <property type="entry name" value="UvrD_C_2"/>
    <property type="match status" value="1"/>
</dbReference>
<dbReference type="InterPro" id="IPR050534">
    <property type="entry name" value="Coronavir_polyprotein_1ab"/>
</dbReference>
<evidence type="ECO:0000256" key="10">
    <source>
        <dbReference type="ARBA" id="ARBA00023235"/>
    </source>
</evidence>
<evidence type="ECO:0000256" key="8">
    <source>
        <dbReference type="ARBA" id="ARBA00023125"/>
    </source>
</evidence>
<dbReference type="Pfam" id="PF21185">
    <property type="entry name" value="RecD_N"/>
    <property type="match status" value="1"/>
</dbReference>
<dbReference type="AlphaFoldDB" id="A0A2N7TXL1"/>